<sequence>MASNPQSPKSPKSPQSPKRNEGSSPVAGPAQESALISNEEQTEIGILPASHWQQQSAETEEEFDDDSASSIGSVASSTASLSDSIFEYRKIHGRTYHRDIGTAESWEPNDERHVEAMEIAHHNYTVCIGHRLYRAPLDKKKVQKAIDIGTGSGIWAMDFADEFPNAEVIGTDITPIQPSWVPPNLKFELDDCNQEWTWPDNTFDFIHVRMMFGVVEDWYKLHRQAFRTCKPGGYIETFISCTTFECDDGTVKEDSAMSQWAKVFNEGGRRFGRTFEVYENDLQRKGMEAAGFVDIEYKDYFIPVGGWGDDKEAAERGLWWKMTLEADLDGYLNYIFNTLKEWNDPKIHGYFRARSAWGRKPE</sequence>
<dbReference type="Gene3D" id="3.40.50.150">
    <property type="entry name" value="Vaccinia Virus protein VP39"/>
    <property type="match status" value="1"/>
</dbReference>
<keyword evidence="4" id="KW-1185">Reference proteome</keyword>
<dbReference type="Pfam" id="PF13489">
    <property type="entry name" value="Methyltransf_23"/>
    <property type="match status" value="1"/>
</dbReference>
<dbReference type="Proteomes" id="UP001281003">
    <property type="component" value="Unassembled WGS sequence"/>
</dbReference>
<evidence type="ECO:0000256" key="2">
    <source>
        <dbReference type="SAM" id="MobiDB-lite"/>
    </source>
</evidence>
<dbReference type="EMBL" id="JAUTDP010000004">
    <property type="protein sequence ID" value="KAK3399765.1"/>
    <property type="molecule type" value="Genomic_DNA"/>
</dbReference>
<keyword evidence="3" id="KW-0489">Methyltransferase</keyword>
<dbReference type="SUPFAM" id="SSF53335">
    <property type="entry name" value="S-adenosyl-L-methionine-dependent methyltransferases"/>
    <property type="match status" value="1"/>
</dbReference>
<dbReference type="CDD" id="cd02440">
    <property type="entry name" value="AdoMet_MTases"/>
    <property type="match status" value="1"/>
</dbReference>
<reference evidence="3" key="2">
    <citation type="submission" date="2023-07" db="EMBL/GenBank/DDBJ databases">
        <authorList>
            <consortium name="Lawrence Berkeley National Laboratory"/>
            <person name="Haridas S."/>
            <person name="Hensen N."/>
            <person name="Bonometti L."/>
            <person name="Westerberg I."/>
            <person name="Brannstrom I.O."/>
            <person name="Guillou S."/>
            <person name="Cros-Aarteil S."/>
            <person name="Calhoun S."/>
            <person name="Kuo A."/>
            <person name="Mondo S."/>
            <person name="Pangilinan J."/>
            <person name="Riley R."/>
            <person name="LaButti K."/>
            <person name="Andreopoulos B."/>
            <person name="Lipzen A."/>
            <person name="Chen C."/>
            <person name="Yanf M."/>
            <person name="Daum C."/>
            <person name="Ng V."/>
            <person name="Clum A."/>
            <person name="Steindorff A."/>
            <person name="Ohm R."/>
            <person name="Martin F."/>
            <person name="Silar P."/>
            <person name="Natvig D."/>
            <person name="Lalanne C."/>
            <person name="Gautier V."/>
            <person name="Ament-velasquez S.L."/>
            <person name="Kruys A."/>
            <person name="Hutchinson M.I."/>
            <person name="Powell A.J."/>
            <person name="Barry K."/>
            <person name="Miller A.N."/>
            <person name="Grigoriev I.V."/>
            <person name="Debuchy R."/>
            <person name="Gladieux P."/>
            <person name="Thoren M.H."/>
            <person name="Johannesson H."/>
        </authorList>
    </citation>
    <scope>NUCLEOTIDE SEQUENCE</scope>
    <source>
        <strain evidence="3">FGSC 1904</strain>
    </source>
</reference>
<evidence type="ECO:0000313" key="3">
    <source>
        <dbReference type="EMBL" id="KAK3399765.1"/>
    </source>
</evidence>
<name>A0AAE0PHT9_SORBR</name>
<keyword evidence="3" id="KW-0808">Transferase</keyword>
<feature type="compositionally biased region" description="Acidic residues" evidence="2">
    <location>
        <begin position="58"/>
        <end position="67"/>
    </location>
</feature>
<reference evidence="3" key="1">
    <citation type="journal article" date="2023" name="Mol. Phylogenet. Evol.">
        <title>Genome-scale phylogeny and comparative genomics of the fungal order Sordariales.</title>
        <authorList>
            <person name="Hensen N."/>
            <person name="Bonometti L."/>
            <person name="Westerberg I."/>
            <person name="Brannstrom I.O."/>
            <person name="Guillou S."/>
            <person name="Cros-Aarteil S."/>
            <person name="Calhoun S."/>
            <person name="Haridas S."/>
            <person name="Kuo A."/>
            <person name="Mondo S."/>
            <person name="Pangilinan J."/>
            <person name="Riley R."/>
            <person name="LaButti K."/>
            <person name="Andreopoulos B."/>
            <person name="Lipzen A."/>
            <person name="Chen C."/>
            <person name="Yan M."/>
            <person name="Daum C."/>
            <person name="Ng V."/>
            <person name="Clum A."/>
            <person name="Steindorff A."/>
            <person name="Ohm R.A."/>
            <person name="Martin F."/>
            <person name="Silar P."/>
            <person name="Natvig D.O."/>
            <person name="Lalanne C."/>
            <person name="Gautier V."/>
            <person name="Ament-Velasquez S.L."/>
            <person name="Kruys A."/>
            <person name="Hutchinson M.I."/>
            <person name="Powell A.J."/>
            <person name="Barry K."/>
            <person name="Miller A.N."/>
            <person name="Grigoriev I.V."/>
            <person name="Debuchy R."/>
            <person name="Gladieux P."/>
            <person name="Hiltunen Thoren M."/>
            <person name="Johannesson H."/>
        </authorList>
    </citation>
    <scope>NUCLEOTIDE SEQUENCE</scope>
    <source>
        <strain evidence="3">FGSC 1904</strain>
    </source>
</reference>
<accession>A0AAE0PHT9</accession>
<proteinExistence type="inferred from homology"/>
<evidence type="ECO:0000313" key="4">
    <source>
        <dbReference type="Proteomes" id="UP001281003"/>
    </source>
</evidence>
<dbReference type="AlphaFoldDB" id="A0AAE0PHT9"/>
<feature type="region of interest" description="Disordered" evidence="2">
    <location>
        <begin position="1"/>
        <end position="74"/>
    </location>
</feature>
<feature type="compositionally biased region" description="Low complexity" evidence="2">
    <location>
        <begin position="1"/>
        <end position="17"/>
    </location>
</feature>
<comment type="caution">
    <text evidence="3">The sequence shown here is derived from an EMBL/GenBank/DDBJ whole genome shotgun (WGS) entry which is preliminary data.</text>
</comment>
<evidence type="ECO:0000256" key="1">
    <source>
        <dbReference type="ARBA" id="ARBA00038158"/>
    </source>
</evidence>
<comment type="similarity">
    <text evidence="1">Belongs to the methyltransferase superfamily. LaeA methyltransferase family.</text>
</comment>
<dbReference type="PANTHER" id="PTHR43591:SF10">
    <property type="entry name" value="ABC TRANSMEMBRANE TYPE-1 DOMAIN-CONTAINING PROTEIN-RELATED"/>
    <property type="match status" value="1"/>
</dbReference>
<dbReference type="PANTHER" id="PTHR43591">
    <property type="entry name" value="METHYLTRANSFERASE"/>
    <property type="match status" value="1"/>
</dbReference>
<gene>
    <name evidence="3" type="ORF">B0T20DRAFT_477604</name>
</gene>
<dbReference type="GO" id="GO:0032259">
    <property type="term" value="P:methylation"/>
    <property type="evidence" value="ECO:0007669"/>
    <property type="project" value="UniProtKB-KW"/>
</dbReference>
<organism evidence="3 4">
    <name type="scientific">Sordaria brevicollis</name>
    <dbReference type="NCBI Taxonomy" id="83679"/>
    <lineage>
        <taxon>Eukaryota</taxon>
        <taxon>Fungi</taxon>
        <taxon>Dikarya</taxon>
        <taxon>Ascomycota</taxon>
        <taxon>Pezizomycotina</taxon>
        <taxon>Sordariomycetes</taxon>
        <taxon>Sordariomycetidae</taxon>
        <taxon>Sordariales</taxon>
        <taxon>Sordariaceae</taxon>
        <taxon>Sordaria</taxon>
    </lineage>
</organism>
<dbReference type="InterPro" id="IPR029063">
    <property type="entry name" value="SAM-dependent_MTases_sf"/>
</dbReference>
<protein>
    <submittedName>
        <fullName evidence="3">S-adenosyl-L-methionine-dependent methyltransferase</fullName>
    </submittedName>
</protein>
<dbReference type="GO" id="GO:0008168">
    <property type="term" value="F:methyltransferase activity"/>
    <property type="evidence" value="ECO:0007669"/>
    <property type="project" value="UniProtKB-KW"/>
</dbReference>